<evidence type="ECO:0000256" key="1">
    <source>
        <dbReference type="SAM" id="MobiDB-lite"/>
    </source>
</evidence>
<gene>
    <name evidence="2" type="ORF">FN846DRAFT_887410</name>
</gene>
<evidence type="ECO:0000313" key="3">
    <source>
        <dbReference type="Proteomes" id="UP000326924"/>
    </source>
</evidence>
<dbReference type="EMBL" id="VXIS01000028">
    <property type="protein sequence ID" value="KAA8912112.1"/>
    <property type="molecule type" value="Genomic_DNA"/>
</dbReference>
<sequence>MTAVLVECSSIPAKSLTYSRADKSHLGRVYIRRNYHVESPNISTTELATCPNERKRTSPRRRPAARLTAFIDRPQPPRTSAREVVAIDELMDMRMWPRQEGEAGPLPLLMPSIEPLWDTHDGHHAVWDRADDGHQPTTETANEDDGKQATQPMRDDDEGRIDLAADGEENETNIMPGVMHGGSQATTDHSRHGATEGLDDDEIASPPPLSPGIIENLCAISLCHS</sequence>
<feature type="region of interest" description="Disordered" evidence="1">
    <location>
        <begin position="171"/>
        <end position="210"/>
    </location>
</feature>
<feature type="region of interest" description="Disordered" evidence="1">
    <location>
        <begin position="127"/>
        <end position="158"/>
    </location>
</feature>
<reference evidence="2 3" key="1">
    <citation type="submission" date="2019-09" db="EMBL/GenBank/DDBJ databases">
        <title>Draft genome of the ectomycorrhizal ascomycete Sphaerosporella brunnea.</title>
        <authorList>
            <consortium name="DOE Joint Genome Institute"/>
            <person name="Benucci G.M."/>
            <person name="Marozzi G."/>
            <person name="Antonielli L."/>
            <person name="Sanchez S."/>
            <person name="Marco P."/>
            <person name="Wang X."/>
            <person name="Falini L.B."/>
            <person name="Barry K."/>
            <person name="Haridas S."/>
            <person name="Lipzen A."/>
            <person name="Labutti K."/>
            <person name="Grigoriev I.V."/>
            <person name="Murat C."/>
            <person name="Martin F."/>
            <person name="Albertini E."/>
            <person name="Donnini D."/>
            <person name="Bonito G."/>
        </authorList>
    </citation>
    <scope>NUCLEOTIDE SEQUENCE [LARGE SCALE GENOMIC DNA]</scope>
    <source>
        <strain evidence="2 3">Sb_GMNB300</strain>
    </source>
</reference>
<comment type="caution">
    <text evidence="2">The sequence shown here is derived from an EMBL/GenBank/DDBJ whole genome shotgun (WGS) entry which is preliminary data.</text>
</comment>
<proteinExistence type="predicted"/>
<keyword evidence="3" id="KW-1185">Reference proteome</keyword>
<dbReference type="InParanoid" id="A0A5J5F6N2"/>
<accession>A0A5J5F6N2</accession>
<dbReference type="AlphaFoldDB" id="A0A5J5F6N2"/>
<organism evidence="2 3">
    <name type="scientific">Sphaerosporella brunnea</name>
    <dbReference type="NCBI Taxonomy" id="1250544"/>
    <lineage>
        <taxon>Eukaryota</taxon>
        <taxon>Fungi</taxon>
        <taxon>Dikarya</taxon>
        <taxon>Ascomycota</taxon>
        <taxon>Pezizomycotina</taxon>
        <taxon>Pezizomycetes</taxon>
        <taxon>Pezizales</taxon>
        <taxon>Pyronemataceae</taxon>
        <taxon>Sphaerosporella</taxon>
    </lineage>
</organism>
<evidence type="ECO:0000313" key="2">
    <source>
        <dbReference type="EMBL" id="KAA8912112.1"/>
    </source>
</evidence>
<protein>
    <submittedName>
        <fullName evidence="2">Uncharacterized protein</fullName>
    </submittedName>
</protein>
<dbReference type="Proteomes" id="UP000326924">
    <property type="component" value="Unassembled WGS sequence"/>
</dbReference>
<name>A0A5J5F6N2_9PEZI</name>